<keyword evidence="3" id="KW-0539">Nucleus</keyword>
<evidence type="ECO:0000256" key="4">
    <source>
        <dbReference type="SAM" id="MobiDB-lite"/>
    </source>
</evidence>
<feature type="region of interest" description="Disordered" evidence="4">
    <location>
        <begin position="276"/>
        <end position="299"/>
    </location>
</feature>
<keyword evidence="1" id="KW-0805">Transcription regulation</keyword>
<evidence type="ECO:0000313" key="6">
    <source>
        <dbReference type="Proteomes" id="UP001457282"/>
    </source>
</evidence>
<dbReference type="InterPro" id="IPR052483">
    <property type="entry name" value="bZIP_transcription_regulators"/>
</dbReference>
<organism evidence="5 6">
    <name type="scientific">Rubus argutus</name>
    <name type="common">Southern blackberry</name>
    <dbReference type="NCBI Taxonomy" id="59490"/>
    <lineage>
        <taxon>Eukaryota</taxon>
        <taxon>Viridiplantae</taxon>
        <taxon>Streptophyta</taxon>
        <taxon>Embryophyta</taxon>
        <taxon>Tracheophyta</taxon>
        <taxon>Spermatophyta</taxon>
        <taxon>Magnoliopsida</taxon>
        <taxon>eudicotyledons</taxon>
        <taxon>Gunneridae</taxon>
        <taxon>Pentapetalae</taxon>
        <taxon>rosids</taxon>
        <taxon>fabids</taxon>
        <taxon>Rosales</taxon>
        <taxon>Rosaceae</taxon>
        <taxon>Rosoideae</taxon>
        <taxon>Rosoideae incertae sedis</taxon>
        <taxon>Rubus</taxon>
    </lineage>
</organism>
<evidence type="ECO:0008006" key="7">
    <source>
        <dbReference type="Google" id="ProtNLM"/>
    </source>
</evidence>
<accession>A0AAW1XW80</accession>
<dbReference type="Proteomes" id="UP001457282">
    <property type="component" value="Unassembled WGS sequence"/>
</dbReference>
<dbReference type="GO" id="GO:0005634">
    <property type="term" value="C:nucleus"/>
    <property type="evidence" value="ECO:0007669"/>
    <property type="project" value="TreeGrafter"/>
</dbReference>
<reference evidence="5 6" key="1">
    <citation type="journal article" date="2023" name="G3 (Bethesda)">
        <title>A chromosome-length genome assembly and annotation of blackberry (Rubus argutus, cv. 'Hillquist').</title>
        <authorList>
            <person name="Bruna T."/>
            <person name="Aryal R."/>
            <person name="Dudchenko O."/>
            <person name="Sargent D.J."/>
            <person name="Mead D."/>
            <person name="Buti M."/>
            <person name="Cavallini A."/>
            <person name="Hytonen T."/>
            <person name="Andres J."/>
            <person name="Pham M."/>
            <person name="Weisz D."/>
            <person name="Mascagni F."/>
            <person name="Usai G."/>
            <person name="Natali L."/>
            <person name="Bassil N."/>
            <person name="Fernandez G.E."/>
            <person name="Lomsadze A."/>
            <person name="Armour M."/>
            <person name="Olukolu B."/>
            <person name="Poorten T."/>
            <person name="Britton C."/>
            <person name="Davik J."/>
            <person name="Ashrafi H."/>
            <person name="Aiden E.L."/>
            <person name="Borodovsky M."/>
            <person name="Worthington M."/>
        </authorList>
    </citation>
    <scope>NUCLEOTIDE SEQUENCE [LARGE SCALE GENOMIC DNA]</scope>
    <source>
        <strain evidence="5">PI 553951</strain>
    </source>
</reference>
<keyword evidence="6" id="KW-1185">Reference proteome</keyword>
<name>A0AAW1XW80_RUBAR</name>
<sequence>MEGFSRPPLPPPPSSSPSLRSHNSDQGMSENLIDRALAKISETEQYPEIQQLENTDLLEISQDELLDRAKDKKFKRVLATREYSKRYHLKQLQHIGKLETEAKVLEAEIAVASPRIRFTQRKNMLLRAENDSIRQKIATVSGKLMLKEAEHEDLQSQVDSIKQLFEVMKMQQAEAAFNPLAGPGYIAFNPPDGLGYQASDPSAEPSYQPLNPPAGLGSETVDFGQFYEPAPGDQFNIEPPGLDDQFIRDPARFNHMDEPVGYSQFNDELAAIVAPHITANKDNSDDSQTPPGSSSDQLM</sequence>
<evidence type="ECO:0000256" key="1">
    <source>
        <dbReference type="ARBA" id="ARBA00023015"/>
    </source>
</evidence>
<dbReference type="AlphaFoldDB" id="A0AAW1XW80"/>
<proteinExistence type="predicted"/>
<dbReference type="GO" id="GO:0045893">
    <property type="term" value="P:positive regulation of DNA-templated transcription"/>
    <property type="evidence" value="ECO:0007669"/>
    <property type="project" value="TreeGrafter"/>
</dbReference>
<dbReference type="PANTHER" id="PTHR46391:SF21">
    <property type="entry name" value="BZIP DOMAIN-CONTAINING PROTEIN"/>
    <property type="match status" value="1"/>
</dbReference>
<evidence type="ECO:0000256" key="3">
    <source>
        <dbReference type="ARBA" id="ARBA00023242"/>
    </source>
</evidence>
<dbReference type="PANTHER" id="PTHR46391">
    <property type="entry name" value="BASIC LEUCINE ZIPPER 34"/>
    <property type="match status" value="1"/>
</dbReference>
<dbReference type="EMBL" id="JBEDUW010000003">
    <property type="protein sequence ID" value="KAK9940837.1"/>
    <property type="molecule type" value="Genomic_DNA"/>
</dbReference>
<feature type="compositionally biased region" description="Polar residues" evidence="4">
    <location>
        <begin position="286"/>
        <end position="299"/>
    </location>
</feature>
<protein>
    <recommendedName>
        <fullName evidence="7">BZIP domain-containing protein</fullName>
    </recommendedName>
</protein>
<gene>
    <name evidence="5" type="ORF">M0R45_017478</name>
</gene>
<keyword evidence="2" id="KW-0804">Transcription</keyword>
<feature type="region of interest" description="Disordered" evidence="4">
    <location>
        <begin position="1"/>
        <end position="31"/>
    </location>
</feature>
<evidence type="ECO:0000313" key="5">
    <source>
        <dbReference type="EMBL" id="KAK9940837.1"/>
    </source>
</evidence>
<comment type="caution">
    <text evidence="5">The sequence shown here is derived from an EMBL/GenBank/DDBJ whole genome shotgun (WGS) entry which is preliminary data.</text>
</comment>
<evidence type="ECO:0000256" key="2">
    <source>
        <dbReference type="ARBA" id="ARBA00023163"/>
    </source>
</evidence>
<dbReference type="GO" id="GO:0003677">
    <property type="term" value="F:DNA binding"/>
    <property type="evidence" value="ECO:0007669"/>
    <property type="project" value="TreeGrafter"/>
</dbReference>